<organism evidence="2 3">
    <name type="scientific">Luteimonas salinilitoris</name>
    <dbReference type="NCBI Taxonomy" id="3237697"/>
    <lineage>
        <taxon>Bacteria</taxon>
        <taxon>Pseudomonadati</taxon>
        <taxon>Pseudomonadota</taxon>
        <taxon>Gammaproteobacteria</taxon>
        <taxon>Lysobacterales</taxon>
        <taxon>Lysobacteraceae</taxon>
        <taxon>Luteimonas</taxon>
    </lineage>
</organism>
<dbReference type="EMBL" id="JBFWIC010000008">
    <property type="protein sequence ID" value="MEZ0474617.1"/>
    <property type="molecule type" value="Genomic_DNA"/>
</dbReference>
<proteinExistence type="predicted"/>
<dbReference type="Proteomes" id="UP001566331">
    <property type="component" value="Unassembled WGS sequence"/>
</dbReference>
<gene>
    <name evidence="2" type="ORF">AB6713_08290</name>
</gene>
<feature type="region of interest" description="Disordered" evidence="1">
    <location>
        <begin position="343"/>
        <end position="403"/>
    </location>
</feature>
<comment type="caution">
    <text evidence="2">The sequence shown here is derived from an EMBL/GenBank/DDBJ whole genome shotgun (WGS) entry which is preliminary data.</text>
</comment>
<accession>A0ABV4HSF9</accession>
<evidence type="ECO:0000313" key="2">
    <source>
        <dbReference type="EMBL" id="MEZ0474617.1"/>
    </source>
</evidence>
<feature type="compositionally biased region" description="Pro residues" evidence="1">
    <location>
        <begin position="377"/>
        <end position="392"/>
    </location>
</feature>
<reference evidence="2 3" key="1">
    <citation type="submission" date="2024-07" db="EMBL/GenBank/DDBJ databases">
        <title>Luteimonas salilacus sp. nov., isolated from the shore soil of Salt Lake in Tibet of China.</title>
        <authorList>
            <person name="Zhang X."/>
            <person name="Li A."/>
        </authorList>
    </citation>
    <scope>NUCLEOTIDE SEQUENCE [LARGE SCALE GENOMIC DNA]</scope>
    <source>
        <strain evidence="2 3">B3-2-R+30</strain>
    </source>
</reference>
<sequence>MSTTHEMFTAEELEDFAEGLKEWPGTAWETDDYELAVSPFVGFYFLYDTSRYLDTSLLMVDIHEAFERLSGHPYKVATHPDSERPHLYGSKRLPNLREFAKKRKPGDSFRFKFTDEPNHSSSPATAGYFCRVRDYMNDRAPEHGLKSYSYIQFYYRWQWWRDNRDAWRRFVLDIIDRLRPQQVYSGFAMANPLEFGTRSEVSVWERSLATRFYGLDIDDSFGMSMGIEDALPKGIRSPTWAFFLSDDWREKLSLSRDEVRNALRHPRIIIHERVTGLWIELGEQPDLYPVENGVPELPMLLNKLLRPIRNDNLDLVGTGQWDGDPNERFTKIDARRWLGRFDEDSDWPGQEERFIAPPPASAAAPPPAAPVQEEQTFPPPPLRKAPIAPAPRTPGGQACPQAGWWFTPAKADSLRYFERGEIMPKVEGSAWGDTIWQWSSDQSASRY</sequence>
<dbReference type="InterPro" id="IPR021815">
    <property type="entry name" value="TsiV"/>
</dbReference>
<protein>
    <submittedName>
        <fullName evidence="2">Type VI immunity family protein</fullName>
    </submittedName>
</protein>
<dbReference type="Pfam" id="PF11876">
    <property type="entry name" value="TsiV"/>
    <property type="match status" value="1"/>
</dbReference>
<name>A0ABV4HSF9_9GAMM</name>
<evidence type="ECO:0000313" key="3">
    <source>
        <dbReference type="Proteomes" id="UP001566331"/>
    </source>
</evidence>
<feature type="compositionally biased region" description="Pro residues" evidence="1">
    <location>
        <begin position="356"/>
        <end position="369"/>
    </location>
</feature>
<evidence type="ECO:0000256" key="1">
    <source>
        <dbReference type="SAM" id="MobiDB-lite"/>
    </source>
</evidence>
<keyword evidence="3" id="KW-1185">Reference proteome</keyword>
<dbReference type="RefSeq" id="WP_370563937.1">
    <property type="nucleotide sequence ID" value="NZ_JBFWIB010000005.1"/>
</dbReference>